<gene>
    <name evidence="11" type="ORF">GCM10022286_26370</name>
</gene>
<reference evidence="11" key="1">
    <citation type="journal article" date="2014" name="Int. J. Syst. Evol. Microbiol.">
        <title>Complete genome of a new Firmicutes species belonging to the dominant human colonic microbiota ('Ruminococcus bicirculans') reveals two chromosomes and a selective capacity to utilize plant glucans.</title>
        <authorList>
            <consortium name="NISC Comparative Sequencing Program"/>
            <person name="Wegmann U."/>
            <person name="Louis P."/>
            <person name="Goesmann A."/>
            <person name="Henrissat B."/>
            <person name="Duncan S.H."/>
            <person name="Flint H.J."/>
        </authorList>
    </citation>
    <scope>NUCLEOTIDE SEQUENCE</scope>
    <source>
        <strain evidence="11">JCM 17590</strain>
    </source>
</reference>
<dbReference type="InterPro" id="IPR050482">
    <property type="entry name" value="Sensor_HK_TwoCompSys"/>
</dbReference>
<evidence type="ECO:0000256" key="1">
    <source>
        <dbReference type="ARBA" id="ARBA00000085"/>
    </source>
</evidence>
<evidence type="ECO:0000256" key="9">
    <source>
        <dbReference type="SAM" id="Phobius"/>
    </source>
</evidence>
<dbReference type="Pfam" id="PF07730">
    <property type="entry name" value="HisKA_3"/>
    <property type="match status" value="1"/>
</dbReference>
<evidence type="ECO:0000256" key="4">
    <source>
        <dbReference type="ARBA" id="ARBA00022679"/>
    </source>
</evidence>
<dbReference type="Gene3D" id="1.20.5.1930">
    <property type="match status" value="1"/>
</dbReference>
<feature type="transmembrane region" description="Helical" evidence="9">
    <location>
        <begin position="20"/>
        <end position="43"/>
    </location>
</feature>
<accession>A0ABP7ZMI4</accession>
<evidence type="ECO:0000259" key="10">
    <source>
        <dbReference type="Pfam" id="PF07730"/>
    </source>
</evidence>
<keyword evidence="9" id="KW-0472">Membrane</keyword>
<dbReference type="PANTHER" id="PTHR24421:SF10">
    <property type="entry name" value="NITRATE_NITRITE SENSOR PROTEIN NARQ"/>
    <property type="match status" value="1"/>
</dbReference>
<dbReference type="EC" id="2.7.13.3" evidence="2"/>
<dbReference type="RefSeq" id="WP_344792341.1">
    <property type="nucleotide sequence ID" value="NZ_BAABBV010000002.1"/>
</dbReference>
<sequence>MTSTPIVAAPRRGGVLRRVLAGGWSTGLFIMGAVVDIVGVINVPGAAGPGGDGTLTVTGFGTLLCLVALAAWVTVFWRRQVPLLTVIAGAVLLLVGVSYLLFLVGLLQALLAWRSRTTRLAAIGLAGVGLYVVRELVGPWGGALAYIFTTDAGTASAHPAVWNLVTVLIALVALGLTLVTYLYGRTRVEVDSSRRLAARESRRADELGIELARQRERESVARDIHDTLASGLSVLSLQAGALELTAESAGPAELKARARGLREQAHSALEDLRVLLGGLRSSGPGGGAASSASSASLKSLGALIRHYRENGVVIDSHVLIEDAERATAAFEASVYRIVQESLTNAIKHAPGSRVSLFLEAAATVGARIRVSNPLAPSGLRVPGAGRGTQGIRERVAELDGTAWLGEHAGAFIVDVTLPWSDREPASSRSAG</sequence>
<feature type="transmembrane region" description="Helical" evidence="9">
    <location>
        <begin position="160"/>
        <end position="184"/>
    </location>
</feature>
<evidence type="ECO:0000256" key="2">
    <source>
        <dbReference type="ARBA" id="ARBA00012438"/>
    </source>
</evidence>
<dbReference type="InterPro" id="IPR036890">
    <property type="entry name" value="HATPase_C_sf"/>
</dbReference>
<dbReference type="InterPro" id="IPR011712">
    <property type="entry name" value="Sig_transdc_His_kin_sub3_dim/P"/>
</dbReference>
<evidence type="ECO:0000256" key="6">
    <source>
        <dbReference type="ARBA" id="ARBA00022777"/>
    </source>
</evidence>
<keyword evidence="5" id="KW-0547">Nucleotide-binding</keyword>
<evidence type="ECO:0000256" key="8">
    <source>
        <dbReference type="ARBA" id="ARBA00023012"/>
    </source>
</evidence>
<organism evidence="11 12">
    <name type="scientific">Gryllotalpicola daejeonensis</name>
    <dbReference type="NCBI Taxonomy" id="993087"/>
    <lineage>
        <taxon>Bacteria</taxon>
        <taxon>Bacillati</taxon>
        <taxon>Actinomycetota</taxon>
        <taxon>Actinomycetes</taxon>
        <taxon>Micrococcales</taxon>
        <taxon>Microbacteriaceae</taxon>
        <taxon>Gryllotalpicola</taxon>
    </lineage>
</organism>
<dbReference type="Proteomes" id="UP001415169">
    <property type="component" value="Unassembled WGS sequence"/>
</dbReference>
<comment type="catalytic activity">
    <reaction evidence="1">
        <text>ATP + protein L-histidine = ADP + protein N-phospho-L-histidine.</text>
        <dbReference type="EC" id="2.7.13.3"/>
    </reaction>
</comment>
<dbReference type="SUPFAM" id="SSF55874">
    <property type="entry name" value="ATPase domain of HSP90 chaperone/DNA topoisomerase II/histidine kinase"/>
    <property type="match status" value="1"/>
</dbReference>
<evidence type="ECO:0000256" key="7">
    <source>
        <dbReference type="ARBA" id="ARBA00022840"/>
    </source>
</evidence>
<evidence type="ECO:0000256" key="5">
    <source>
        <dbReference type="ARBA" id="ARBA00022741"/>
    </source>
</evidence>
<keyword evidence="7" id="KW-0067">ATP-binding</keyword>
<feature type="transmembrane region" description="Helical" evidence="9">
    <location>
        <begin position="83"/>
        <end position="113"/>
    </location>
</feature>
<protein>
    <recommendedName>
        <fullName evidence="2">histidine kinase</fullName>
        <ecNumber evidence="2">2.7.13.3</ecNumber>
    </recommendedName>
</protein>
<keyword evidence="4" id="KW-0808">Transferase</keyword>
<dbReference type="PANTHER" id="PTHR24421">
    <property type="entry name" value="NITRATE/NITRITE SENSOR PROTEIN NARX-RELATED"/>
    <property type="match status" value="1"/>
</dbReference>
<comment type="caution">
    <text evidence="11">The sequence shown here is derived from an EMBL/GenBank/DDBJ whole genome shotgun (WGS) entry which is preliminary data.</text>
</comment>
<keyword evidence="6" id="KW-0418">Kinase</keyword>
<dbReference type="CDD" id="cd16917">
    <property type="entry name" value="HATPase_UhpB-NarQ-NarX-like"/>
    <property type="match status" value="1"/>
</dbReference>
<dbReference type="EMBL" id="BAABBV010000002">
    <property type="protein sequence ID" value="GAA4164526.1"/>
    <property type="molecule type" value="Genomic_DNA"/>
</dbReference>
<dbReference type="Gene3D" id="3.30.565.10">
    <property type="entry name" value="Histidine kinase-like ATPase, C-terminal domain"/>
    <property type="match status" value="1"/>
</dbReference>
<keyword evidence="8" id="KW-0902">Two-component regulatory system</keyword>
<keyword evidence="9" id="KW-1133">Transmembrane helix</keyword>
<keyword evidence="9" id="KW-0812">Transmembrane</keyword>
<evidence type="ECO:0000313" key="12">
    <source>
        <dbReference type="Proteomes" id="UP001415169"/>
    </source>
</evidence>
<evidence type="ECO:0000256" key="3">
    <source>
        <dbReference type="ARBA" id="ARBA00022553"/>
    </source>
</evidence>
<proteinExistence type="predicted"/>
<feature type="transmembrane region" description="Helical" evidence="9">
    <location>
        <begin position="120"/>
        <end position="148"/>
    </location>
</feature>
<name>A0ABP7ZMI4_9MICO</name>
<feature type="domain" description="Signal transduction histidine kinase subgroup 3 dimerisation and phosphoacceptor" evidence="10">
    <location>
        <begin position="216"/>
        <end position="282"/>
    </location>
</feature>
<reference evidence="11" key="2">
    <citation type="submission" date="2023-12" db="EMBL/GenBank/DDBJ databases">
        <authorList>
            <person name="Sun Q."/>
            <person name="Inoue M."/>
        </authorList>
    </citation>
    <scope>NUCLEOTIDE SEQUENCE</scope>
    <source>
        <strain evidence="11">JCM 17590</strain>
    </source>
</reference>
<keyword evidence="12" id="KW-1185">Reference proteome</keyword>
<feature type="transmembrane region" description="Helical" evidence="9">
    <location>
        <begin position="55"/>
        <end position="77"/>
    </location>
</feature>
<evidence type="ECO:0000313" key="11">
    <source>
        <dbReference type="EMBL" id="GAA4164526.1"/>
    </source>
</evidence>
<keyword evidence="3" id="KW-0597">Phosphoprotein</keyword>